<dbReference type="InterPro" id="IPR036237">
    <property type="entry name" value="Xyl_isomerase-like_sf"/>
</dbReference>
<name>A0A8J7F9X5_9GAMM</name>
<proteinExistence type="predicted"/>
<protein>
    <submittedName>
        <fullName evidence="1">DUF692 domain-containing protein</fullName>
    </submittedName>
</protein>
<dbReference type="Pfam" id="PF05114">
    <property type="entry name" value="MbnB_TglH_ChrH"/>
    <property type="match status" value="1"/>
</dbReference>
<evidence type="ECO:0000313" key="1">
    <source>
        <dbReference type="EMBL" id="MBE9396097.1"/>
    </source>
</evidence>
<dbReference type="NCBIfam" id="NF003818">
    <property type="entry name" value="PRK05409.1"/>
    <property type="match status" value="1"/>
</dbReference>
<dbReference type="SUPFAM" id="SSF51658">
    <property type="entry name" value="Xylose isomerase-like"/>
    <property type="match status" value="1"/>
</dbReference>
<dbReference type="AlphaFoldDB" id="A0A8J7F9X5"/>
<gene>
    <name evidence="1" type="ORF">IOQ59_02355</name>
</gene>
<keyword evidence="2" id="KW-1185">Reference proteome</keyword>
<dbReference type="RefSeq" id="WP_193951655.1">
    <property type="nucleotide sequence ID" value="NZ_JADEYS010000002.1"/>
</dbReference>
<dbReference type="PANTHER" id="PTHR42194">
    <property type="entry name" value="UPF0276 PROTEIN HI_1600"/>
    <property type="match status" value="1"/>
</dbReference>
<accession>A0A8J7F9X5</accession>
<dbReference type="Proteomes" id="UP000640333">
    <property type="component" value="Unassembled WGS sequence"/>
</dbReference>
<evidence type="ECO:0000313" key="2">
    <source>
        <dbReference type="Proteomes" id="UP000640333"/>
    </source>
</evidence>
<comment type="caution">
    <text evidence="1">The sequence shown here is derived from an EMBL/GenBank/DDBJ whole genome shotgun (WGS) entry which is preliminary data.</text>
</comment>
<organism evidence="1 2">
    <name type="scientific">Pontibacterium sinense</name>
    <dbReference type="NCBI Taxonomy" id="2781979"/>
    <lineage>
        <taxon>Bacteria</taxon>
        <taxon>Pseudomonadati</taxon>
        <taxon>Pseudomonadota</taxon>
        <taxon>Gammaproteobacteria</taxon>
        <taxon>Oceanospirillales</taxon>
        <taxon>Oceanospirillaceae</taxon>
        <taxon>Pontibacterium</taxon>
    </lineage>
</organism>
<dbReference type="EMBL" id="JADEYS010000002">
    <property type="protein sequence ID" value="MBE9396097.1"/>
    <property type="molecule type" value="Genomic_DNA"/>
</dbReference>
<reference evidence="1" key="1">
    <citation type="submission" date="2020-10" db="EMBL/GenBank/DDBJ databases">
        <title>Bacterium isolated from coastal waters sediment.</title>
        <authorList>
            <person name="Chen R.-J."/>
            <person name="Lu D.-C."/>
            <person name="Zhu K.-L."/>
            <person name="Du Z.-J."/>
        </authorList>
    </citation>
    <scope>NUCLEOTIDE SEQUENCE</scope>
    <source>
        <strain evidence="1">N1Y112</strain>
    </source>
</reference>
<dbReference type="PANTHER" id="PTHR42194:SF1">
    <property type="entry name" value="UPF0276 PROTEIN HI_1600"/>
    <property type="match status" value="1"/>
</dbReference>
<dbReference type="InterPro" id="IPR007801">
    <property type="entry name" value="MbnB/TglH/ChrH"/>
</dbReference>
<sequence>MTDRGCSGAGLGLRSPHLREVLRDTPDVPWFEVHICNYLGGGLSRALLHQINERYPLSFHGVNLSLAGVEPLDAEYLKRLRVAVDEFNPALVSEHACFTTHAGQYFHDLMPVPFTDEAVRHLAGRVREVQDRLGRQILIENLSRYYSYDESHLSEGQFMAAVCDEADCGLLLDLNNAYVNQCNLGEDMTRFISELPLARVGEIHLAGFTEQDGMLIDTHGAPVCDAVWQSYADFCELRADVPCLIEWDANLPSFEVLLEQREMAQNIQDQAQTVGAERA</sequence>
<dbReference type="Gene3D" id="3.20.20.150">
    <property type="entry name" value="Divalent-metal-dependent TIM barrel enzymes"/>
    <property type="match status" value="1"/>
</dbReference>